<dbReference type="RefSeq" id="WP_079409339.1">
    <property type="nucleotide sequence ID" value="NZ_MBTG01000002.1"/>
</dbReference>
<name>A0A1V4HRJ7_9BACL</name>
<dbReference type="OrthoDB" id="2647479at2"/>
<evidence type="ECO:0000313" key="1">
    <source>
        <dbReference type="EMBL" id="OPH61328.1"/>
    </source>
</evidence>
<gene>
    <name evidence="1" type="ORF">BC351_15445</name>
</gene>
<protein>
    <submittedName>
        <fullName evidence="1">Uncharacterized protein</fullName>
    </submittedName>
</protein>
<sequence>MTTQTSDHFSAFASLNRYFALSQTSKPTLQQAEEAAAQLYLIYGAASEEELLQKADSEIIEIYTETKNKIFNAAM</sequence>
<dbReference type="Proteomes" id="UP000190626">
    <property type="component" value="Unassembled WGS sequence"/>
</dbReference>
<accession>A0A1V4HRJ7</accession>
<proteinExistence type="predicted"/>
<reference evidence="2" key="1">
    <citation type="submission" date="2016-07" db="EMBL/GenBank/DDBJ databases">
        <authorList>
            <person name="Florea S."/>
            <person name="Webb J.S."/>
            <person name="Jaromczyk J."/>
            <person name="Schardl C.L."/>
        </authorList>
    </citation>
    <scope>NUCLEOTIDE SEQUENCE [LARGE SCALE GENOMIC DNA]</scope>
    <source>
        <strain evidence="2">CY1</strain>
    </source>
</reference>
<comment type="caution">
    <text evidence="1">The sequence shown here is derived from an EMBL/GenBank/DDBJ whole genome shotgun (WGS) entry which is preliminary data.</text>
</comment>
<evidence type="ECO:0000313" key="2">
    <source>
        <dbReference type="Proteomes" id="UP000190626"/>
    </source>
</evidence>
<organism evidence="1 2">
    <name type="scientific">Paenibacillus ferrarius</name>
    <dbReference type="NCBI Taxonomy" id="1469647"/>
    <lineage>
        <taxon>Bacteria</taxon>
        <taxon>Bacillati</taxon>
        <taxon>Bacillota</taxon>
        <taxon>Bacilli</taxon>
        <taxon>Bacillales</taxon>
        <taxon>Paenibacillaceae</taxon>
        <taxon>Paenibacillus</taxon>
    </lineage>
</organism>
<dbReference type="AlphaFoldDB" id="A0A1V4HRJ7"/>
<keyword evidence="2" id="KW-1185">Reference proteome</keyword>
<dbReference type="EMBL" id="MBTG01000002">
    <property type="protein sequence ID" value="OPH61328.1"/>
    <property type="molecule type" value="Genomic_DNA"/>
</dbReference>